<evidence type="ECO:0000313" key="2">
    <source>
        <dbReference type="Proteomes" id="UP000215914"/>
    </source>
</evidence>
<keyword evidence="2" id="KW-1185">Reference proteome</keyword>
<evidence type="ECO:0000313" key="1">
    <source>
        <dbReference type="EMBL" id="KAF5799460.1"/>
    </source>
</evidence>
<comment type="caution">
    <text evidence="1">The sequence shown here is derived from an EMBL/GenBank/DDBJ whole genome shotgun (WGS) entry which is preliminary data.</text>
</comment>
<accession>A0A9K3NH22</accession>
<sequence length="53" mass="5741">MVFFWREVVIGGVEWNFNEANGRGGGKGAAEISDVERGVDEGDLVALLFELKG</sequence>
<dbReference type="EMBL" id="MNCJ02000322">
    <property type="protein sequence ID" value="KAF5799460.1"/>
    <property type="molecule type" value="Genomic_DNA"/>
</dbReference>
<organism evidence="1 2">
    <name type="scientific">Helianthus annuus</name>
    <name type="common">Common sunflower</name>
    <dbReference type="NCBI Taxonomy" id="4232"/>
    <lineage>
        <taxon>Eukaryota</taxon>
        <taxon>Viridiplantae</taxon>
        <taxon>Streptophyta</taxon>
        <taxon>Embryophyta</taxon>
        <taxon>Tracheophyta</taxon>
        <taxon>Spermatophyta</taxon>
        <taxon>Magnoliopsida</taxon>
        <taxon>eudicotyledons</taxon>
        <taxon>Gunneridae</taxon>
        <taxon>Pentapetalae</taxon>
        <taxon>asterids</taxon>
        <taxon>campanulids</taxon>
        <taxon>Asterales</taxon>
        <taxon>Asteraceae</taxon>
        <taxon>Asteroideae</taxon>
        <taxon>Heliantheae alliance</taxon>
        <taxon>Heliantheae</taxon>
        <taxon>Helianthus</taxon>
    </lineage>
</organism>
<dbReference type="AlphaFoldDB" id="A0A9K3NH22"/>
<dbReference type="Gramene" id="mRNA:HanXRQr2_Chr07g0304761">
    <property type="protein sequence ID" value="mRNA:HanXRQr2_Chr07g0304761"/>
    <property type="gene ID" value="HanXRQr2_Chr07g0304761"/>
</dbReference>
<reference evidence="1" key="1">
    <citation type="journal article" date="2017" name="Nature">
        <title>The sunflower genome provides insights into oil metabolism, flowering and Asterid evolution.</title>
        <authorList>
            <person name="Badouin H."/>
            <person name="Gouzy J."/>
            <person name="Grassa C.J."/>
            <person name="Murat F."/>
            <person name="Staton S.E."/>
            <person name="Cottret L."/>
            <person name="Lelandais-Briere C."/>
            <person name="Owens G.L."/>
            <person name="Carrere S."/>
            <person name="Mayjonade B."/>
            <person name="Legrand L."/>
            <person name="Gill N."/>
            <person name="Kane N.C."/>
            <person name="Bowers J.E."/>
            <person name="Hubner S."/>
            <person name="Bellec A."/>
            <person name="Berard A."/>
            <person name="Berges H."/>
            <person name="Blanchet N."/>
            <person name="Boniface M.C."/>
            <person name="Brunel D."/>
            <person name="Catrice O."/>
            <person name="Chaidir N."/>
            <person name="Claudel C."/>
            <person name="Donnadieu C."/>
            <person name="Faraut T."/>
            <person name="Fievet G."/>
            <person name="Helmstetter N."/>
            <person name="King M."/>
            <person name="Knapp S.J."/>
            <person name="Lai Z."/>
            <person name="Le Paslier M.C."/>
            <person name="Lippi Y."/>
            <person name="Lorenzon L."/>
            <person name="Mandel J.R."/>
            <person name="Marage G."/>
            <person name="Marchand G."/>
            <person name="Marquand E."/>
            <person name="Bret-Mestries E."/>
            <person name="Morien E."/>
            <person name="Nambeesan S."/>
            <person name="Nguyen T."/>
            <person name="Pegot-Espagnet P."/>
            <person name="Pouilly N."/>
            <person name="Raftis F."/>
            <person name="Sallet E."/>
            <person name="Schiex T."/>
            <person name="Thomas J."/>
            <person name="Vandecasteele C."/>
            <person name="Vares D."/>
            <person name="Vear F."/>
            <person name="Vautrin S."/>
            <person name="Crespi M."/>
            <person name="Mangin B."/>
            <person name="Burke J.M."/>
            <person name="Salse J."/>
            <person name="Munos S."/>
            <person name="Vincourt P."/>
            <person name="Rieseberg L.H."/>
            <person name="Langlade N.B."/>
        </authorList>
    </citation>
    <scope>NUCLEOTIDE SEQUENCE</scope>
    <source>
        <tissue evidence="1">Leaves</tissue>
    </source>
</reference>
<proteinExistence type="predicted"/>
<reference evidence="1" key="2">
    <citation type="submission" date="2020-06" db="EMBL/GenBank/DDBJ databases">
        <title>Helianthus annuus Genome sequencing and assembly Release 2.</title>
        <authorList>
            <person name="Gouzy J."/>
            <person name="Langlade N."/>
            <person name="Munos S."/>
        </authorList>
    </citation>
    <scope>NUCLEOTIDE SEQUENCE</scope>
    <source>
        <tissue evidence="1">Leaves</tissue>
    </source>
</reference>
<protein>
    <submittedName>
        <fullName evidence="1">Uncharacterized protein</fullName>
    </submittedName>
</protein>
<dbReference type="Proteomes" id="UP000215914">
    <property type="component" value="Unassembled WGS sequence"/>
</dbReference>
<name>A0A9K3NH22_HELAN</name>
<gene>
    <name evidence="1" type="ORF">HanXRQr2_Chr07g0304761</name>
</gene>